<accession>A0A9Q4FR98</accession>
<dbReference type="AlphaFoldDB" id="A0A9Q4FR98"/>
<evidence type="ECO:0000259" key="1">
    <source>
        <dbReference type="Pfam" id="PF06983"/>
    </source>
</evidence>
<dbReference type="PANTHER" id="PTHR33990:SF1">
    <property type="entry name" value="PROTEIN YJDN"/>
    <property type="match status" value="1"/>
</dbReference>
<dbReference type="RefSeq" id="WP_254672797.1">
    <property type="nucleotide sequence ID" value="NZ_JAMWDU010000001.1"/>
</dbReference>
<proteinExistence type="predicted"/>
<reference evidence="2" key="1">
    <citation type="submission" date="2022-06" db="EMBL/GenBank/DDBJ databases">
        <title>Devosia sp. XJ19-45 genome assembly.</title>
        <authorList>
            <person name="Li B."/>
            <person name="Cai M."/>
            <person name="Nie G."/>
            <person name="Li W."/>
        </authorList>
    </citation>
    <scope>NUCLEOTIDE SEQUENCE</scope>
    <source>
        <strain evidence="2">XJ19-45</strain>
    </source>
</reference>
<gene>
    <name evidence="2" type="ORF">NF348_02735</name>
</gene>
<dbReference type="Pfam" id="PF06983">
    <property type="entry name" value="3-dmu-9_3-mt"/>
    <property type="match status" value="1"/>
</dbReference>
<evidence type="ECO:0000313" key="3">
    <source>
        <dbReference type="Proteomes" id="UP001060275"/>
    </source>
</evidence>
<name>A0A9Q4FR98_9HYPH</name>
<dbReference type="CDD" id="cd06588">
    <property type="entry name" value="PhnB_like"/>
    <property type="match status" value="1"/>
</dbReference>
<dbReference type="InterPro" id="IPR029068">
    <property type="entry name" value="Glyas_Bleomycin-R_OHBP_Dase"/>
</dbReference>
<dbReference type="Gene3D" id="3.10.180.10">
    <property type="entry name" value="2,3-Dihydroxybiphenyl 1,2-Dioxygenase, domain 1"/>
    <property type="match status" value="1"/>
</dbReference>
<dbReference type="Proteomes" id="UP001060275">
    <property type="component" value="Unassembled WGS sequence"/>
</dbReference>
<dbReference type="PANTHER" id="PTHR33990">
    <property type="entry name" value="PROTEIN YJDN-RELATED"/>
    <property type="match status" value="1"/>
</dbReference>
<sequence length="135" mass="14783">MTARLNPYLGFRNQARDALNFYQSVFGGELQLMTFGENGMQGDEADKIMHGQLETAKGFTLMASDTPQTMDVASNSNITVSLSGDEEALLTGYWHGLAKGGQISEPLVKAPWGDTFGMLTDQFGTRWMVNITGQH</sequence>
<comment type="caution">
    <text evidence="2">The sequence shown here is derived from an EMBL/GenBank/DDBJ whole genome shotgun (WGS) entry which is preliminary data.</text>
</comment>
<organism evidence="2 3">
    <name type="scientific">Devosia ureilytica</name>
    <dbReference type="NCBI Taxonomy" id="2952754"/>
    <lineage>
        <taxon>Bacteria</taxon>
        <taxon>Pseudomonadati</taxon>
        <taxon>Pseudomonadota</taxon>
        <taxon>Alphaproteobacteria</taxon>
        <taxon>Hyphomicrobiales</taxon>
        <taxon>Devosiaceae</taxon>
        <taxon>Devosia</taxon>
    </lineage>
</organism>
<protein>
    <submittedName>
        <fullName evidence="2">VOC family protein</fullName>
    </submittedName>
</protein>
<feature type="domain" description="PhnB-like" evidence="1">
    <location>
        <begin position="5"/>
        <end position="129"/>
    </location>
</feature>
<dbReference type="InterPro" id="IPR028973">
    <property type="entry name" value="PhnB-like"/>
</dbReference>
<evidence type="ECO:0000313" key="2">
    <source>
        <dbReference type="EMBL" id="MCP8886013.1"/>
    </source>
</evidence>
<dbReference type="SUPFAM" id="SSF54593">
    <property type="entry name" value="Glyoxalase/Bleomycin resistance protein/Dihydroxybiphenyl dioxygenase"/>
    <property type="match status" value="1"/>
</dbReference>
<dbReference type="EMBL" id="JAMWDU010000001">
    <property type="protein sequence ID" value="MCP8886013.1"/>
    <property type="molecule type" value="Genomic_DNA"/>
</dbReference>
<keyword evidence="3" id="KW-1185">Reference proteome</keyword>